<evidence type="ECO:0000313" key="3">
    <source>
        <dbReference type="EMBL" id="CEM07317.1"/>
    </source>
</evidence>
<dbReference type="Pfam" id="PF13812">
    <property type="entry name" value="PPR_3"/>
    <property type="match status" value="1"/>
</dbReference>
<dbReference type="Gene3D" id="1.25.40.10">
    <property type="entry name" value="Tetratricopeptide repeat domain"/>
    <property type="match status" value="1"/>
</dbReference>
<evidence type="ECO:0000256" key="2">
    <source>
        <dbReference type="SAM" id="MobiDB-lite"/>
    </source>
</evidence>
<gene>
    <name evidence="3" type="ORF">Cvel_15194</name>
</gene>
<dbReference type="PANTHER" id="PTHR47447">
    <property type="entry name" value="OS03G0856100 PROTEIN"/>
    <property type="match status" value="1"/>
</dbReference>
<dbReference type="AlphaFoldDB" id="A0A0G4F5T4"/>
<evidence type="ECO:0000256" key="1">
    <source>
        <dbReference type="ARBA" id="ARBA00022737"/>
    </source>
</evidence>
<dbReference type="VEuPathDB" id="CryptoDB:Cvel_15194"/>
<accession>A0A0G4F5T4</accession>
<protein>
    <recommendedName>
        <fullName evidence="4">Pentacotripeptide-repeat region of PRORP domain-containing protein</fullName>
    </recommendedName>
</protein>
<dbReference type="EMBL" id="CDMZ01000124">
    <property type="protein sequence ID" value="CEM07317.1"/>
    <property type="molecule type" value="Genomic_DNA"/>
</dbReference>
<dbReference type="PhylomeDB" id="A0A0G4F5T4"/>
<dbReference type="InterPro" id="IPR011990">
    <property type="entry name" value="TPR-like_helical_dom_sf"/>
</dbReference>
<dbReference type="InterPro" id="IPR002885">
    <property type="entry name" value="PPR_rpt"/>
</dbReference>
<dbReference type="PANTHER" id="PTHR47447:SF17">
    <property type="entry name" value="OS12G0638900 PROTEIN"/>
    <property type="match status" value="1"/>
</dbReference>
<proteinExistence type="predicted"/>
<reference evidence="3" key="1">
    <citation type="submission" date="2014-11" db="EMBL/GenBank/DDBJ databases">
        <authorList>
            <person name="Otto D Thomas"/>
            <person name="Naeem Raeece"/>
        </authorList>
    </citation>
    <scope>NUCLEOTIDE SEQUENCE</scope>
</reference>
<feature type="region of interest" description="Disordered" evidence="2">
    <location>
        <begin position="1"/>
        <end position="21"/>
    </location>
</feature>
<evidence type="ECO:0008006" key="4">
    <source>
        <dbReference type="Google" id="ProtNLM"/>
    </source>
</evidence>
<sequence length="169" mass="19314">MSQGAVQRRADRWSASKERRRGKRWRFDRVRRQVSIPGSTHSSCIWSAGENRDWRGALSVFPDVKKKGVKHDLVTYKALIGVFEKQWEKALEMSQEMKQKGVGPDKVTVDSLIRTMEEAPEGSQWEKALEVFQERGVKPNGSTCYVLTRVIQRLPGAVSGRKCYACCRI</sequence>
<keyword evidence="1" id="KW-0677">Repeat</keyword>
<organism evidence="3">
    <name type="scientific">Chromera velia CCMP2878</name>
    <dbReference type="NCBI Taxonomy" id="1169474"/>
    <lineage>
        <taxon>Eukaryota</taxon>
        <taxon>Sar</taxon>
        <taxon>Alveolata</taxon>
        <taxon>Colpodellida</taxon>
        <taxon>Chromeraceae</taxon>
        <taxon>Chromera</taxon>
    </lineage>
</organism>
<name>A0A0G4F5T4_9ALVE</name>
<feature type="compositionally biased region" description="Basic and acidic residues" evidence="2">
    <location>
        <begin position="8"/>
        <end position="17"/>
    </location>
</feature>